<keyword evidence="1" id="KW-1133">Transmembrane helix</keyword>
<sequence length="151" mass="16455">MSIQRINNYLGVPLFTLIMLSLLGVPRVIAHDLSIIEEGSLVNSILVFAPIIIWIMYTNLKNIKKTFLSLLLIGFFYGIFLAAVHQILWSTALDTPIQFGGNLSNLPQTAVNLIARIFAFLSSVTTGIVIGAITGAAGSLVNFIKNSFTSR</sequence>
<evidence type="ECO:0000256" key="1">
    <source>
        <dbReference type="SAM" id="Phobius"/>
    </source>
</evidence>
<reference evidence="2 3" key="1">
    <citation type="submission" date="2019-07" db="EMBL/GenBank/DDBJ databases">
        <title>Whole genome shotgun sequence of Oceanobacillus sojae NBRC 105379.</title>
        <authorList>
            <person name="Hosoyama A."/>
            <person name="Uohara A."/>
            <person name="Ohji S."/>
            <person name="Ichikawa N."/>
        </authorList>
    </citation>
    <scope>NUCLEOTIDE SEQUENCE [LARGE SCALE GENOMIC DNA]</scope>
    <source>
        <strain evidence="2 3">NBRC 105379</strain>
    </source>
</reference>
<feature type="transmembrane region" description="Helical" evidence="1">
    <location>
        <begin position="67"/>
        <end position="89"/>
    </location>
</feature>
<dbReference type="RefSeq" id="WP_246145033.1">
    <property type="nucleotide sequence ID" value="NZ_BJYM01000003.1"/>
</dbReference>
<name>A0A511ZF13_9BACI</name>
<feature type="transmembrane region" description="Helical" evidence="1">
    <location>
        <begin position="40"/>
        <end position="60"/>
    </location>
</feature>
<gene>
    <name evidence="2" type="ORF">OSO01_07710</name>
</gene>
<organism evidence="2 3">
    <name type="scientific">Oceanobacillus sojae</name>
    <dbReference type="NCBI Taxonomy" id="582851"/>
    <lineage>
        <taxon>Bacteria</taxon>
        <taxon>Bacillati</taxon>
        <taxon>Bacillota</taxon>
        <taxon>Bacilli</taxon>
        <taxon>Bacillales</taxon>
        <taxon>Bacillaceae</taxon>
        <taxon>Oceanobacillus</taxon>
    </lineage>
</organism>
<dbReference type="Proteomes" id="UP000321558">
    <property type="component" value="Unassembled WGS sequence"/>
</dbReference>
<evidence type="ECO:0000313" key="3">
    <source>
        <dbReference type="Proteomes" id="UP000321558"/>
    </source>
</evidence>
<accession>A0A511ZF13</accession>
<evidence type="ECO:0000313" key="2">
    <source>
        <dbReference type="EMBL" id="GEN86032.1"/>
    </source>
</evidence>
<dbReference type="STRING" id="582851.GCA_900162665_04406"/>
<dbReference type="AlphaFoldDB" id="A0A511ZF13"/>
<keyword evidence="3" id="KW-1185">Reference proteome</keyword>
<proteinExistence type="predicted"/>
<dbReference type="EMBL" id="BJYM01000003">
    <property type="protein sequence ID" value="GEN86032.1"/>
    <property type="molecule type" value="Genomic_DNA"/>
</dbReference>
<comment type="caution">
    <text evidence="2">The sequence shown here is derived from an EMBL/GenBank/DDBJ whole genome shotgun (WGS) entry which is preliminary data.</text>
</comment>
<protein>
    <submittedName>
        <fullName evidence="2">Uncharacterized protein</fullName>
    </submittedName>
</protein>
<keyword evidence="1" id="KW-0472">Membrane</keyword>
<keyword evidence="1" id="KW-0812">Transmembrane</keyword>
<feature type="transmembrane region" description="Helical" evidence="1">
    <location>
        <begin position="113"/>
        <end position="144"/>
    </location>
</feature>